<reference evidence="7 8" key="1">
    <citation type="submission" date="2023-01" db="EMBL/GenBank/DDBJ databases">
        <title>Psychroserpens ponticola sp. nov., isolated from seawater.</title>
        <authorList>
            <person name="Kristyanto S."/>
            <person name="Jung J."/>
            <person name="Kim J.M."/>
            <person name="Jeon C.O."/>
        </authorList>
    </citation>
    <scope>NUCLEOTIDE SEQUENCE [LARGE SCALE GENOMIC DNA]</scope>
    <source>
        <strain evidence="7 8">MSW6</strain>
    </source>
</reference>
<evidence type="ECO:0000256" key="3">
    <source>
        <dbReference type="ARBA" id="ARBA00022989"/>
    </source>
</evidence>
<dbReference type="Proteomes" id="UP001202717">
    <property type="component" value="Chromosome"/>
</dbReference>
<gene>
    <name evidence="7" type="ORF">MUN68_003405</name>
</gene>
<sequence>MKTNITYISLIALHILLGMLVFFNETLSKFYFFLAFGFFIYRIILSPSSRKTIEILNACAYFVGAEVFFRMTKGAFSYEAVKYIVILFSIVGMFYKGLSGNSYPYFIYLLLLIPSIFVASTTLSFDVNFRTNIAFVLSGPICLGTAVLFCYDKRVTMKQVNSLLLYMALPIVSHTVYIFLYNPSVKEVLSNTGSNRASSGGWGANQVATILGIGMFVFAARLFAKSPSIGLKILNIIIFCAMSFRAIVTFSRGGVITAIMCILAFLVIYYSIVSRRQKNNIVMLFLIFCSTMAVTWVISSSETGGFIDLRYANKDHTGRQKQDVSTGRGDLFEKEIQGFIDNPFFGIGSSRAKDQRIEEEGQGVTSHNEVSRVLAEHGMLGVIVLIILIFKPLDFRSRNKGNYYFYAFLCFWFATINHSSMRIAAPAFIYALALLNVTNEKHPIHRKQLKQ</sequence>
<evidence type="ECO:0000313" key="7">
    <source>
        <dbReference type="EMBL" id="WCO02548.1"/>
    </source>
</evidence>
<feature type="transmembrane region" description="Helical" evidence="5">
    <location>
        <begin position="81"/>
        <end position="98"/>
    </location>
</feature>
<feature type="transmembrane region" description="Helical" evidence="5">
    <location>
        <begin position="7"/>
        <end position="24"/>
    </location>
</feature>
<evidence type="ECO:0000256" key="2">
    <source>
        <dbReference type="ARBA" id="ARBA00022692"/>
    </source>
</evidence>
<feature type="transmembrane region" description="Helical" evidence="5">
    <location>
        <begin position="231"/>
        <end position="248"/>
    </location>
</feature>
<organism evidence="7 8">
    <name type="scientific">Psychroserpens ponticola</name>
    <dbReference type="NCBI Taxonomy" id="2932268"/>
    <lineage>
        <taxon>Bacteria</taxon>
        <taxon>Pseudomonadati</taxon>
        <taxon>Bacteroidota</taxon>
        <taxon>Flavobacteriia</taxon>
        <taxon>Flavobacteriales</taxon>
        <taxon>Flavobacteriaceae</taxon>
        <taxon>Psychroserpens</taxon>
    </lineage>
</organism>
<dbReference type="PANTHER" id="PTHR37422:SF13">
    <property type="entry name" value="LIPOPOLYSACCHARIDE BIOSYNTHESIS PROTEIN PA4999-RELATED"/>
    <property type="match status" value="1"/>
</dbReference>
<feature type="transmembrane region" description="Helical" evidence="5">
    <location>
        <begin position="163"/>
        <end position="182"/>
    </location>
</feature>
<evidence type="ECO:0000313" key="8">
    <source>
        <dbReference type="Proteomes" id="UP001202717"/>
    </source>
</evidence>
<accession>A0ABY7S086</accession>
<feature type="transmembrane region" description="Helical" evidence="5">
    <location>
        <begin position="105"/>
        <end position="125"/>
    </location>
</feature>
<evidence type="ECO:0000256" key="1">
    <source>
        <dbReference type="ARBA" id="ARBA00004141"/>
    </source>
</evidence>
<feature type="transmembrane region" description="Helical" evidence="5">
    <location>
        <begin position="373"/>
        <end position="390"/>
    </location>
</feature>
<keyword evidence="7" id="KW-0436">Ligase</keyword>
<dbReference type="RefSeq" id="WP_249995316.1">
    <property type="nucleotide sequence ID" value="NZ_CP116221.1"/>
</dbReference>
<feature type="transmembrane region" description="Helical" evidence="5">
    <location>
        <begin position="254"/>
        <end position="273"/>
    </location>
</feature>
<dbReference type="PANTHER" id="PTHR37422">
    <property type="entry name" value="TEICHURONIC ACID BIOSYNTHESIS PROTEIN TUAE"/>
    <property type="match status" value="1"/>
</dbReference>
<comment type="subcellular location">
    <subcellularLocation>
        <location evidence="1">Membrane</location>
        <topology evidence="1">Multi-pass membrane protein</topology>
    </subcellularLocation>
</comment>
<feature type="transmembrane region" description="Helical" evidence="5">
    <location>
        <begin position="131"/>
        <end position="151"/>
    </location>
</feature>
<dbReference type="EMBL" id="CP116221">
    <property type="protein sequence ID" value="WCO02548.1"/>
    <property type="molecule type" value="Genomic_DNA"/>
</dbReference>
<dbReference type="InterPro" id="IPR007016">
    <property type="entry name" value="O-antigen_ligase-rel_domated"/>
</dbReference>
<evidence type="ECO:0000256" key="5">
    <source>
        <dbReference type="SAM" id="Phobius"/>
    </source>
</evidence>
<feature type="transmembrane region" description="Helical" evidence="5">
    <location>
        <begin position="30"/>
        <end position="45"/>
    </location>
</feature>
<feature type="transmembrane region" description="Helical" evidence="5">
    <location>
        <begin position="402"/>
        <end position="417"/>
    </location>
</feature>
<feature type="domain" description="O-antigen ligase-related" evidence="6">
    <location>
        <begin position="239"/>
        <end position="386"/>
    </location>
</feature>
<keyword evidence="3 5" id="KW-1133">Transmembrane helix</keyword>
<dbReference type="GO" id="GO:0016874">
    <property type="term" value="F:ligase activity"/>
    <property type="evidence" value="ECO:0007669"/>
    <property type="project" value="UniProtKB-KW"/>
</dbReference>
<feature type="transmembrane region" description="Helical" evidence="5">
    <location>
        <begin position="280"/>
        <end position="299"/>
    </location>
</feature>
<keyword evidence="4 5" id="KW-0472">Membrane</keyword>
<keyword evidence="2 5" id="KW-0812">Transmembrane</keyword>
<keyword evidence="8" id="KW-1185">Reference proteome</keyword>
<dbReference type="InterPro" id="IPR051533">
    <property type="entry name" value="WaaL-like"/>
</dbReference>
<name>A0ABY7S086_9FLAO</name>
<evidence type="ECO:0000256" key="4">
    <source>
        <dbReference type="ARBA" id="ARBA00023136"/>
    </source>
</evidence>
<dbReference type="Pfam" id="PF04932">
    <property type="entry name" value="Wzy_C"/>
    <property type="match status" value="1"/>
</dbReference>
<protein>
    <submittedName>
        <fullName evidence="7">O-antigen ligase family protein</fullName>
    </submittedName>
</protein>
<proteinExistence type="predicted"/>
<feature type="transmembrane region" description="Helical" evidence="5">
    <location>
        <begin position="202"/>
        <end position="224"/>
    </location>
</feature>
<evidence type="ECO:0000259" key="6">
    <source>
        <dbReference type="Pfam" id="PF04932"/>
    </source>
</evidence>